<dbReference type="Proteomes" id="UP001065298">
    <property type="component" value="Chromosome 4"/>
</dbReference>
<sequence>MLSCRPRFPNPTLSLLMRIRIVGPCFLFSFVSSSFCFHEIVMSVVDGVLVAIPPPEGYVVDFDNPQRTSVEATYVICGIGMTLALFFLFQRLYVKMFVRNNFGIDDVLLIIAWVGSITIQALSLRSFAEGWMGVHGWEIPFEKFQKAILWATYINSIVYTVPTCLSKVVILLFLLELNKGQAWYRWTIFGTIFIVSASSISIFFASVFPCTPFRKSWDLNIPAEVGSCIDRPAMFQATAGLGVATDVLIIAIPIPMIVGLHLSAKKKAALLCLFAIGSATVITSMVRLALLISQLDAVDTTWGGGPIHAWICVEANLLIMCACLSTLRHFVKTVAPRLLSSSRGTSTGKSKTGLSSGHELRTIGGGTGGRSANRAPYTQFDDPFTTTAEAEGGFGWRREGKSGSLDDKSSNDDGRSDKGILQTTTMVVEYSEARAV</sequence>
<evidence type="ECO:0000313" key="1">
    <source>
        <dbReference type="EMBL" id="KAI8671678.1"/>
    </source>
</evidence>
<accession>A0ACC0R1T9</accession>
<name>A0ACC0R1T9_9HYPO</name>
<organism evidence="1 2">
    <name type="scientific">Fusarium keratoplasticum</name>
    <dbReference type="NCBI Taxonomy" id="1328300"/>
    <lineage>
        <taxon>Eukaryota</taxon>
        <taxon>Fungi</taxon>
        <taxon>Dikarya</taxon>
        <taxon>Ascomycota</taxon>
        <taxon>Pezizomycotina</taxon>
        <taxon>Sordariomycetes</taxon>
        <taxon>Hypocreomycetidae</taxon>
        <taxon>Hypocreales</taxon>
        <taxon>Nectriaceae</taxon>
        <taxon>Fusarium</taxon>
        <taxon>Fusarium solani species complex</taxon>
    </lineage>
</organism>
<reference evidence="1" key="1">
    <citation type="submission" date="2022-06" db="EMBL/GenBank/DDBJ databases">
        <title>Fusarium solani species complex genomes reveal bases of compartmentalisation and animal pathogenesis.</title>
        <authorList>
            <person name="Tsai I.J."/>
        </authorList>
    </citation>
    <scope>NUCLEOTIDE SEQUENCE</scope>
    <source>
        <strain evidence="1">Fu6.1</strain>
    </source>
</reference>
<dbReference type="EMBL" id="CM046506">
    <property type="protein sequence ID" value="KAI8671678.1"/>
    <property type="molecule type" value="Genomic_DNA"/>
</dbReference>
<keyword evidence="2" id="KW-1185">Reference proteome</keyword>
<proteinExistence type="predicted"/>
<protein>
    <submittedName>
        <fullName evidence="1">Uncharacterized protein</fullName>
    </submittedName>
</protein>
<comment type="caution">
    <text evidence="1">The sequence shown here is derived from an EMBL/GenBank/DDBJ whole genome shotgun (WGS) entry which is preliminary data.</text>
</comment>
<evidence type="ECO:0000313" key="2">
    <source>
        <dbReference type="Proteomes" id="UP001065298"/>
    </source>
</evidence>
<gene>
    <name evidence="1" type="ORF">NCS57_00643600</name>
</gene>